<evidence type="ECO:0000256" key="6">
    <source>
        <dbReference type="ARBA" id="ARBA00022989"/>
    </source>
</evidence>
<dbReference type="GO" id="GO:0005886">
    <property type="term" value="C:plasma membrane"/>
    <property type="evidence" value="ECO:0007669"/>
    <property type="project" value="UniProtKB-SubCell"/>
</dbReference>
<organism evidence="16 17">
    <name type="scientific">Zootermopsis nevadensis</name>
    <name type="common">Dampwood termite</name>
    <dbReference type="NCBI Taxonomy" id="136037"/>
    <lineage>
        <taxon>Eukaryota</taxon>
        <taxon>Metazoa</taxon>
        <taxon>Ecdysozoa</taxon>
        <taxon>Arthropoda</taxon>
        <taxon>Hexapoda</taxon>
        <taxon>Insecta</taxon>
        <taxon>Pterygota</taxon>
        <taxon>Neoptera</taxon>
        <taxon>Polyneoptera</taxon>
        <taxon>Dictyoptera</taxon>
        <taxon>Blattodea</taxon>
        <taxon>Blattoidea</taxon>
        <taxon>Termitoidae</taxon>
        <taxon>Termopsidae</taxon>
        <taxon>Zootermopsis</taxon>
    </lineage>
</organism>
<evidence type="ECO:0000313" key="17">
    <source>
        <dbReference type="Proteomes" id="UP000027135"/>
    </source>
</evidence>
<evidence type="ECO:0000256" key="14">
    <source>
        <dbReference type="SAM" id="SignalP"/>
    </source>
</evidence>
<dbReference type="Pfam" id="PF10613">
    <property type="entry name" value="Lig_chan-Glu_bd"/>
    <property type="match status" value="1"/>
</dbReference>
<keyword evidence="14" id="KW-0732">Signal</keyword>
<evidence type="ECO:0000256" key="9">
    <source>
        <dbReference type="ARBA" id="ARBA00023170"/>
    </source>
</evidence>
<keyword evidence="4" id="KW-1003">Cell membrane</keyword>
<evidence type="ECO:0000256" key="3">
    <source>
        <dbReference type="ARBA" id="ARBA00022448"/>
    </source>
</evidence>
<dbReference type="PANTHER" id="PTHR42643:SF30">
    <property type="entry name" value="IONOTROPIC RECEPTOR 40A-RELATED"/>
    <property type="match status" value="1"/>
</dbReference>
<feature type="chain" id="PRO_5001645388" description="Ionotropic glutamate receptor L-glutamate and glycine-binding domain-containing protein" evidence="14">
    <location>
        <begin position="17"/>
        <end position="638"/>
    </location>
</feature>
<feature type="signal peptide" evidence="14">
    <location>
        <begin position="1"/>
        <end position="16"/>
    </location>
</feature>
<evidence type="ECO:0000256" key="13">
    <source>
        <dbReference type="SAM" id="Phobius"/>
    </source>
</evidence>
<feature type="transmembrane region" description="Helical" evidence="13">
    <location>
        <begin position="577"/>
        <end position="597"/>
    </location>
</feature>
<dbReference type="InterPro" id="IPR019594">
    <property type="entry name" value="Glu/Gly-bd"/>
</dbReference>
<dbReference type="InterPro" id="IPR001320">
    <property type="entry name" value="Iontro_rcpt_C"/>
</dbReference>
<keyword evidence="17" id="KW-1185">Reference proteome</keyword>
<dbReference type="eggNOG" id="KOG1052">
    <property type="taxonomic scope" value="Eukaryota"/>
</dbReference>
<dbReference type="Gene3D" id="3.40.190.10">
    <property type="entry name" value="Periplasmic binding protein-like II"/>
    <property type="match status" value="2"/>
</dbReference>
<gene>
    <name evidence="16" type="ORF">L798_15232</name>
</gene>
<evidence type="ECO:0000256" key="8">
    <source>
        <dbReference type="ARBA" id="ARBA00023136"/>
    </source>
</evidence>
<dbReference type="GO" id="GO:0050906">
    <property type="term" value="P:detection of stimulus involved in sensory perception"/>
    <property type="evidence" value="ECO:0007669"/>
    <property type="project" value="UniProtKB-ARBA"/>
</dbReference>
<proteinExistence type="inferred from homology"/>
<evidence type="ECO:0000256" key="11">
    <source>
        <dbReference type="ARBA" id="ARBA00023286"/>
    </source>
</evidence>
<evidence type="ECO:0000256" key="2">
    <source>
        <dbReference type="ARBA" id="ARBA00008685"/>
    </source>
</evidence>
<evidence type="ECO:0000256" key="10">
    <source>
        <dbReference type="ARBA" id="ARBA00023180"/>
    </source>
</evidence>
<keyword evidence="5 13" id="KW-0812">Transmembrane</keyword>
<keyword evidence="7" id="KW-0406">Ion transport</keyword>
<evidence type="ECO:0000256" key="12">
    <source>
        <dbReference type="ARBA" id="ARBA00023303"/>
    </source>
</evidence>
<dbReference type="Pfam" id="PF24576">
    <property type="entry name" value="IR75A_N"/>
    <property type="match status" value="1"/>
</dbReference>
<feature type="domain" description="Ionotropic glutamate receptor L-glutamate and glycine-binding" evidence="15">
    <location>
        <begin position="214"/>
        <end position="276"/>
    </location>
</feature>
<keyword evidence="9" id="KW-0675">Receptor</keyword>
<keyword evidence="3" id="KW-0813">Transport</keyword>
<name>A0A067RRB1_ZOONE</name>
<dbReference type="Pfam" id="PF00060">
    <property type="entry name" value="Lig_chan"/>
    <property type="match status" value="1"/>
</dbReference>
<dbReference type="GO" id="GO:0015276">
    <property type="term" value="F:ligand-gated monoatomic ion channel activity"/>
    <property type="evidence" value="ECO:0007669"/>
    <property type="project" value="InterPro"/>
</dbReference>
<dbReference type="InterPro" id="IPR057074">
    <property type="entry name" value="IR75A_N"/>
</dbReference>
<evidence type="ECO:0000256" key="7">
    <source>
        <dbReference type="ARBA" id="ARBA00023065"/>
    </source>
</evidence>
<evidence type="ECO:0000259" key="15">
    <source>
        <dbReference type="SMART" id="SM00918"/>
    </source>
</evidence>
<keyword evidence="10" id="KW-0325">Glycoprotein</keyword>
<evidence type="ECO:0000256" key="1">
    <source>
        <dbReference type="ARBA" id="ARBA00004651"/>
    </source>
</evidence>
<dbReference type="InParanoid" id="A0A067RRB1"/>
<dbReference type="FunCoup" id="A0A067RRB1">
    <property type="interactions" value="58"/>
</dbReference>
<dbReference type="InterPro" id="IPR052192">
    <property type="entry name" value="Insect_Ionotropic_Sensory_Rcpt"/>
</dbReference>
<dbReference type="SUPFAM" id="SSF53850">
    <property type="entry name" value="Periplasmic binding protein-like II"/>
    <property type="match status" value="1"/>
</dbReference>
<keyword evidence="12" id="KW-0407">Ion channel</keyword>
<comment type="similarity">
    <text evidence="2">Belongs to the glutamate-gated ion channel (TC 1.A.10.1) family.</text>
</comment>
<dbReference type="SMART" id="SM00918">
    <property type="entry name" value="Lig_chan-Glu_bd"/>
    <property type="match status" value="1"/>
</dbReference>
<keyword evidence="6 13" id="KW-1133">Transmembrane helix</keyword>
<comment type="subcellular location">
    <subcellularLocation>
        <location evidence="1">Cell membrane</location>
        <topology evidence="1">Multi-pass membrane protein</topology>
    </subcellularLocation>
</comment>
<dbReference type="AlphaFoldDB" id="A0A067RRB1"/>
<keyword evidence="8 13" id="KW-0472">Membrane</keyword>
<evidence type="ECO:0000313" key="16">
    <source>
        <dbReference type="EMBL" id="KDR23150.1"/>
    </source>
</evidence>
<evidence type="ECO:0000256" key="4">
    <source>
        <dbReference type="ARBA" id="ARBA00022475"/>
    </source>
</evidence>
<keyword evidence="11" id="KW-1071">Ligand-gated ion channel</keyword>
<sequence length="638" mass="71012">MSSALSFVLMTSCALSSAPFAVDVSSDIIAVIRKHYHFSCVFLVHDDVEETWNLLAKLMSLHGVTIGHVHAGILGNYSEETKCDDKPPLHFLPSSDRKSQQLLHELSKGSSLRSGKWLMILDPATSVEKFFADIHIPFDCEFLVAEIVDVPGKGGTSVALTEVYRVQPAQPLQKYRAGNWSPPTGLAWSTLPFHQRRPDLQGITIRAAIVADGIFATVKKYEGQRAVEFDGYMIELWTALEHELNFTTQFFVPEDGVFGSLDVNRTWNGMIKMILEDKVEFGIGGFVFTSERMAAVHFLPPTRTFKMKVFIRQPKLEETSGSFVVSPFTGGLWTAIIITAIALTMALKVAWNVRAKSGLQKSEDWASSVFLIFSIFCQQGDIRHLGRSCSLICLSAHVTAVVLLDAYSATLTSLLAVRRHELPFTDFESLVNDGTYRVIVGSGSAHLNYFNNPRNPVLREVYRKLIEPGIDSLPKSVDEGLAKMCDHPKIAYVASDLFLRIARSRRACSVVPVDKASYLLTESLVLSKKSPYRRVFSSKVQDMRRSGILSRAARHFWPPLMPDMAQSTLSTVTMTPVGIIFVALATGTLTSALFLVLESVPQRSKQRKGKRRERERERADANFKNGNDVFWGAAPGRN</sequence>
<evidence type="ECO:0000256" key="5">
    <source>
        <dbReference type="ARBA" id="ARBA00022692"/>
    </source>
</evidence>
<dbReference type="PANTHER" id="PTHR42643">
    <property type="entry name" value="IONOTROPIC RECEPTOR 20A-RELATED"/>
    <property type="match status" value="1"/>
</dbReference>
<dbReference type="EMBL" id="KK852473">
    <property type="protein sequence ID" value="KDR23150.1"/>
    <property type="molecule type" value="Genomic_DNA"/>
</dbReference>
<dbReference type="OMA" id="MLVLCYD"/>
<dbReference type="Proteomes" id="UP000027135">
    <property type="component" value="Unassembled WGS sequence"/>
</dbReference>
<accession>A0A067RRB1</accession>
<protein>
    <recommendedName>
        <fullName evidence="15">Ionotropic glutamate receptor L-glutamate and glycine-binding domain-containing protein</fullName>
    </recommendedName>
</protein>
<reference evidence="16 17" key="1">
    <citation type="journal article" date="2014" name="Nat. Commun.">
        <title>Molecular traces of alternative social organization in a termite genome.</title>
        <authorList>
            <person name="Terrapon N."/>
            <person name="Li C."/>
            <person name="Robertson H.M."/>
            <person name="Ji L."/>
            <person name="Meng X."/>
            <person name="Booth W."/>
            <person name="Chen Z."/>
            <person name="Childers C.P."/>
            <person name="Glastad K.M."/>
            <person name="Gokhale K."/>
            <person name="Gowin J."/>
            <person name="Gronenberg W."/>
            <person name="Hermansen R.A."/>
            <person name="Hu H."/>
            <person name="Hunt B.G."/>
            <person name="Huylmans A.K."/>
            <person name="Khalil S.M."/>
            <person name="Mitchell R.D."/>
            <person name="Munoz-Torres M.C."/>
            <person name="Mustard J.A."/>
            <person name="Pan H."/>
            <person name="Reese J.T."/>
            <person name="Scharf M.E."/>
            <person name="Sun F."/>
            <person name="Vogel H."/>
            <person name="Xiao J."/>
            <person name="Yang W."/>
            <person name="Yang Z."/>
            <person name="Yang Z."/>
            <person name="Zhou J."/>
            <person name="Zhu J."/>
            <person name="Brent C.S."/>
            <person name="Elsik C.G."/>
            <person name="Goodisman M.A."/>
            <person name="Liberles D.A."/>
            <person name="Roe R.M."/>
            <person name="Vargo E.L."/>
            <person name="Vilcinskas A."/>
            <person name="Wang J."/>
            <person name="Bornberg-Bauer E."/>
            <person name="Korb J."/>
            <person name="Zhang G."/>
            <person name="Liebig J."/>
        </authorList>
    </citation>
    <scope>NUCLEOTIDE SEQUENCE [LARGE SCALE GENOMIC DNA]</scope>
    <source>
        <tissue evidence="16">Whole organism</tissue>
    </source>
</reference>